<protein>
    <submittedName>
        <fullName evidence="1">DUF3370 domain-containing protein</fullName>
    </submittedName>
</protein>
<evidence type="ECO:0000313" key="2">
    <source>
        <dbReference type="Proteomes" id="UP000717364"/>
    </source>
</evidence>
<comment type="caution">
    <text evidence="1">The sequence shown here is derived from an EMBL/GenBank/DDBJ whole genome shotgun (WGS) entry which is preliminary data.</text>
</comment>
<sequence length="448" mass="48631">MFPLPITLPIAQTPAPQQIVRPQDVRPLPAQLDTIPVFNSNSPELIGEPGILLSTFPPGGMATPEAHLDFAFEGRFDMFAHHVYKATDPDDLRSMYVAVLVHNPGVETVTVNVLAGASYLSQPDAPFMQLPSEVPFSPRAPVFAGPGSRVMGDLIQGHRQATLPSQLVIPPGANALLINAPIPVAEFDPPINGRSTLIELDSSGPVYVASLAESANVDGNETEIAPTLAQWETILENSGLAGPRDRIPTPITDNPEQVIYGRVAGVAQGASWTATVTDTDNTDFLTIPTSGQAFSYGISTLYVGQLGTDQNQSASMLVRYDDTAYQAHGNYGVAYNLSFPLYNPTDAPQTVTVTFETPIKEDELSTEGLQFFETPPNRTFFRGPIQVKYRDDDGLPRIRNLHLVQLRGQRGNPLTTVTLAPQEKRRVEITVRYPPDSTPPQVLTIQTQ</sequence>
<dbReference type="AlphaFoldDB" id="A0A947GLF0"/>
<dbReference type="EMBL" id="JADOES010000046">
    <property type="protein sequence ID" value="MBT9317428.1"/>
    <property type="molecule type" value="Genomic_DNA"/>
</dbReference>
<evidence type="ECO:0000313" key="1">
    <source>
        <dbReference type="EMBL" id="MBT9317428.1"/>
    </source>
</evidence>
<dbReference type="Proteomes" id="UP000717364">
    <property type="component" value="Unassembled WGS sequence"/>
</dbReference>
<gene>
    <name evidence="1" type="ORF">IXB50_18555</name>
</gene>
<organism evidence="1 2">
    <name type="scientific">Leptothoe spongobia TAU-MAC 1115</name>
    <dbReference type="NCBI Taxonomy" id="1967444"/>
    <lineage>
        <taxon>Bacteria</taxon>
        <taxon>Bacillati</taxon>
        <taxon>Cyanobacteriota</taxon>
        <taxon>Cyanophyceae</taxon>
        <taxon>Nodosilineales</taxon>
        <taxon>Cymatolegaceae</taxon>
        <taxon>Leptothoe</taxon>
        <taxon>Leptothoe spongobia</taxon>
    </lineage>
</organism>
<reference evidence="1" key="1">
    <citation type="submission" date="2020-11" db="EMBL/GenBank/DDBJ databases">
        <authorList>
            <person name="Konstantinou D."/>
            <person name="Gkelis S."/>
            <person name="Popin R."/>
            <person name="Fewer D."/>
            <person name="Sivonen K."/>
        </authorList>
    </citation>
    <scope>NUCLEOTIDE SEQUENCE</scope>
    <source>
        <strain evidence="1">TAU-MAC 1115</strain>
    </source>
</reference>
<proteinExistence type="predicted"/>
<accession>A0A947GLF0</accession>
<reference evidence="1" key="2">
    <citation type="journal article" date="2021" name="Mar. Drugs">
        <title>Genome Reduction and Secondary Metabolism of the Marine Sponge-Associated Cyanobacterium Leptothoe.</title>
        <authorList>
            <person name="Konstantinou D."/>
            <person name="Popin R.V."/>
            <person name="Fewer D.P."/>
            <person name="Sivonen K."/>
            <person name="Gkelis S."/>
        </authorList>
    </citation>
    <scope>NUCLEOTIDE SEQUENCE</scope>
    <source>
        <strain evidence="1">TAU-MAC 1115</strain>
    </source>
</reference>
<dbReference type="Pfam" id="PF11850">
    <property type="entry name" value="DUF3370"/>
    <property type="match status" value="1"/>
</dbReference>
<dbReference type="RefSeq" id="WP_215610493.1">
    <property type="nucleotide sequence ID" value="NZ_JADOES010000046.1"/>
</dbReference>
<dbReference type="InterPro" id="IPR021801">
    <property type="entry name" value="DUF3370"/>
</dbReference>
<keyword evidence="2" id="KW-1185">Reference proteome</keyword>
<name>A0A947GLF0_9CYAN</name>